<accession>A0A4C1ZQ88</accession>
<evidence type="ECO:0000256" key="1">
    <source>
        <dbReference type="SAM" id="MobiDB-lite"/>
    </source>
</evidence>
<reference evidence="2 3" key="1">
    <citation type="journal article" date="2019" name="Commun. Biol.">
        <title>The bagworm genome reveals a unique fibroin gene that provides high tensile strength.</title>
        <authorList>
            <person name="Kono N."/>
            <person name="Nakamura H."/>
            <person name="Ohtoshi R."/>
            <person name="Tomita M."/>
            <person name="Numata K."/>
            <person name="Arakawa K."/>
        </authorList>
    </citation>
    <scope>NUCLEOTIDE SEQUENCE [LARGE SCALE GENOMIC DNA]</scope>
</reference>
<sequence>MSRSVYRASSYMRSFRIFTSAMCCHHTAPSSRFCVQVHSGHTEWSLAADLSQRVGFASVVRVEGPASDAITEPETDNILPEARLSVGVTNLNVVEHPPKTTTLGSPENGSDRRNGKKSKKNVFNRSP</sequence>
<feature type="compositionally biased region" description="Polar residues" evidence="1">
    <location>
        <begin position="99"/>
        <end position="108"/>
    </location>
</feature>
<comment type="caution">
    <text evidence="2">The sequence shown here is derived from an EMBL/GenBank/DDBJ whole genome shotgun (WGS) entry which is preliminary data.</text>
</comment>
<feature type="region of interest" description="Disordered" evidence="1">
    <location>
        <begin position="93"/>
        <end position="127"/>
    </location>
</feature>
<protein>
    <submittedName>
        <fullName evidence="2">Uncharacterized protein</fullName>
    </submittedName>
</protein>
<feature type="compositionally biased region" description="Basic residues" evidence="1">
    <location>
        <begin position="114"/>
        <end position="127"/>
    </location>
</feature>
<proteinExistence type="predicted"/>
<name>A0A4C1ZQ88_EUMVA</name>
<dbReference type="EMBL" id="BGZK01002042">
    <property type="protein sequence ID" value="GBP89898.1"/>
    <property type="molecule type" value="Genomic_DNA"/>
</dbReference>
<dbReference type="Proteomes" id="UP000299102">
    <property type="component" value="Unassembled WGS sequence"/>
</dbReference>
<organism evidence="2 3">
    <name type="scientific">Eumeta variegata</name>
    <name type="common">Bagworm moth</name>
    <name type="synonym">Eumeta japonica</name>
    <dbReference type="NCBI Taxonomy" id="151549"/>
    <lineage>
        <taxon>Eukaryota</taxon>
        <taxon>Metazoa</taxon>
        <taxon>Ecdysozoa</taxon>
        <taxon>Arthropoda</taxon>
        <taxon>Hexapoda</taxon>
        <taxon>Insecta</taxon>
        <taxon>Pterygota</taxon>
        <taxon>Neoptera</taxon>
        <taxon>Endopterygota</taxon>
        <taxon>Lepidoptera</taxon>
        <taxon>Glossata</taxon>
        <taxon>Ditrysia</taxon>
        <taxon>Tineoidea</taxon>
        <taxon>Psychidae</taxon>
        <taxon>Oiketicinae</taxon>
        <taxon>Eumeta</taxon>
    </lineage>
</organism>
<keyword evidence="3" id="KW-1185">Reference proteome</keyword>
<gene>
    <name evidence="2" type="ORF">EVAR_65390_1</name>
</gene>
<dbReference type="AlphaFoldDB" id="A0A4C1ZQ88"/>
<evidence type="ECO:0000313" key="3">
    <source>
        <dbReference type="Proteomes" id="UP000299102"/>
    </source>
</evidence>
<evidence type="ECO:0000313" key="2">
    <source>
        <dbReference type="EMBL" id="GBP89898.1"/>
    </source>
</evidence>